<organism evidence="5 6">
    <name type="scientific">Stackebrandtia endophytica</name>
    <dbReference type="NCBI Taxonomy" id="1496996"/>
    <lineage>
        <taxon>Bacteria</taxon>
        <taxon>Bacillati</taxon>
        <taxon>Actinomycetota</taxon>
        <taxon>Actinomycetes</taxon>
        <taxon>Glycomycetales</taxon>
        <taxon>Glycomycetaceae</taxon>
        <taxon>Stackebrandtia</taxon>
    </lineage>
</organism>
<comment type="cofactor">
    <cofactor evidence="1">
        <name>a divalent metal cation</name>
        <dbReference type="ChEBI" id="CHEBI:60240"/>
    </cofactor>
</comment>
<evidence type="ECO:0000259" key="3">
    <source>
        <dbReference type="Pfam" id="PF13359"/>
    </source>
</evidence>
<proteinExistence type="predicted"/>
<feature type="domain" description="Transposase Helix-turn-helix" evidence="4">
    <location>
        <begin position="36"/>
        <end position="85"/>
    </location>
</feature>
<dbReference type="GO" id="GO:0004519">
    <property type="term" value="F:endonuclease activity"/>
    <property type="evidence" value="ECO:0007669"/>
    <property type="project" value="UniProtKB-KW"/>
</dbReference>
<dbReference type="InterPro" id="IPR027805">
    <property type="entry name" value="Transposase_HTH_dom"/>
</dbReference>
<dbReference type="EMBL" id="VFOW01000001">
    <property type="protein sequence ID" value="TQL75354.1"/>
    <property type="molecule type" value="Genomic_DNA"/>
</dbReference>
<name>A0A543ARZ9_9ACTN</name>
<dbReference type="AlphaFoldDB" id="A0A543ARZ9"/>
<dbReference type="Pfam" id="PF13359">
    <property type="entry name" value="DDE_Tnp_4"/>
    <property type="match status" value="1"/>
</dbReference>
<evidence type="ECO:0000259" key="4">
    <source>
        <dbReference type="Pfam" id="PF13613"/>
    </source>
</evidence>
<evidence type="ECO:0000313" key="5">
    <source>
        <dbReference type="EMBL" id="TQL75354.1"/>
    </source>
</evidence>
<dbReference type="Pfam" id="PF13613">
    <property type="entry name" value="HTH_Tnp_4"/>
    <property type="match status" value="1"/>
</dbReference>
<comment type="caution">
    <text evidence="5">The sequence shown here is derived from an EMBL/GenBank/DDBJ whole genome shotgun (WGS) entry which is preliminary data.</text>
</comment>
<keyword evidence="5" id="KW-0540">Nuclease</keyword>
<feature type="domain" description="DDE Tnp4" evidence="3">
    <location>
        <begin position="104"/>
        <end position="249"/>
    </location>
</feature>
<dbReference type="RefSeq" id="WP_142035138.1">
    <property type="nucleotide sequence ID" value="NZ_JBHTGS010000001.1"/>
</dbReference>
<protein>
    <submittedName>
        <fullName evidence="5">DDE superfamily endonuclease</fullName>
    </submittedName>
</protein>
<reference evidence="5 6" key="1">
    <citation type="submission" date="2019-06" db="EMBL/GenBank/DDBJ databases">
        <title>Sequencing the genomes of 1000 actinobacteria strains.</title>
        <authorList>
            <person name="Klenk H.-P."/>
        </authorList>
    </citation>
    <scope>NUCLEOTIDE SEQUENCE [LARGE SCALE GENOMIC DNA]</scope>
    <source>
        <strain evidence="5 6">DSM 45928</strain>
    </source>
</reference>
<keyword evidence="5" id="KW-0255">Endonuclease</keyword>
<gene>
    <name evidence="5" type="ORF">FB566_0852</name>
</gene>
<accession>A0A543ARZ9</accession>
<evidence type="ECO:0000256" key="1">
    <source>
        <dbReference type="ARBA" id="ARBA00001968"/>
    </source>
</evidence>
<evidence type="ECO:0000313" key="6">
    <source>
        <dbReference type="Proteomes" id="UP000317043"/>
    </source>
</evidence>
<keyword evidence="2" id="KW-0479">Metal-binding</keyword>
<dbReference type="GO" id="GO:0046872">
    <property type="term" value="F:metal ion binding"/>
    <property type="evidence" value="ECO:0007669"/>
    <property type="project" value="UniProtKB-KW"/>
</dbReference>
<keyword evidence="5" id="KW-0378">Hydrolase</keyword>
<dbReference type="Proteomes" id="UP000317043">
    <property type="component" value="Unassembled WGS sequence"/>
</dbReference>
<sequence length="253" mass="28003">MLLYQAGLPLSSSTLRYLTGVIRAYRRAAGVWWRILDCRDQALMTLVYLRKGETYADLAAGFAVSPATVYRRVNETIDLLAARAAPLSRTLKRAKDAGDGFVIVDGTLIGTNRPAADRPYYSGKHRRHGMNIQAITSPHGDLLWTSGALPGAVHDTAAARIWQIPAHLRATGINALVDKGYCGLYTQAVAVPWKGHGKPDPKKIYNRLHARLRAPGERAFAQLKTWHILRKLRCNPHRTTNITRAITVLIHTG</sequence>
<dbReference type="OrthoDB" id="3699454at2"/>
<evidence type="ECO:0000256" key="2">
    <source>
        <dbReference type="ARBA" id="ARBA00022723"/>
    </source>
</evidence>
<dbReference type="InterPro" id="IPR027806">
    <property type="entry name" value="HARBI1_dom"/>
</dbReference>
<dbReference type="InParanoid" id="A0A543ARZ9"/>
<keyword evidence="6" id="KW-1185">Reference proteome</keyword>